<protein>
    <recommendedName>
        <fullName evidence="3">SWI5-dependent HO expression protein 3</fullName>
    </recommendedName>
</protein>
<dbReference type="OrthoDB" id="2276367at2759"/>
<dbReference type="Proteomes" id="UP000242414">
    <property type="component" value="Unassembled WGS sequence"/>
</dbReference>
<feature type="region of interest" description="Disordered" evidence="1">
    <location>
        <begin position="1"/>
        <end position="27"/>
    </location>
</feature>
<dbReference type="VEuPathDB" id="FungiDB:BCV72DRAFT_45928"/>
<accession>A0A1X0QS75</accession>
<proteinExistence type="predicted"/>
<evidence type="ECO:0000313" key="2">
    <source>
        <dbReference type="EMBL" id="ORE02622.1"/>
    </source>
</evidence>
<sequence length="264" mass="30979">MIKTSSLPRNHMLSSPRPASSSSRSTRVLEELQENLENIQKELENTKQQLQVARDAKEQYEKENQSFIESNKQLRAEIHEVMQVLESKQQLLDDTKKQYLSNENKVKQLKDEAMAARKELDDLKRRELMIEKERRTVEILKEKLSQQSKLLDQSVTRHQTEFDKEIQAQKELLESIQQETQRLKSLNIADIVKEKVEKQASERRRLIEELKRVEEEMDKNTQSFIEQIKSDLTALLNHVDTQPDLSEQVNQCKDAVNSLSVKIK</sequence>
<evidence type="ECO:0008006" key="3">
    <source>
        <dbReference type="Google" id="ProtNLM"/>
    </source>
</evidence>
<reference evidence="2" key="1">
    <citation type="journal article" date="2016" name="Proc. Natl. Acad. Sci. U.S.A.">
        <title>Lipid metabolic changes in an early divergent fungus govern the establishment of a mutualistic symbiosis with endobacteria.</title>
        <authorList>
            <person name="Lastovetsky O.A."/>
            <person name="Gaspar M.L."/>
            <person name="Mondo S.J."/>
            <person name="LaButti K.M."/>
            <person name="Sandor L."/>
            <person name="Grigoriev I.V."/>
            <person name="Henry S.A."/>
            <person name="Pawlowska T.E."/>
        </authorList>
    </citation>
    <scope>NUCLEOTIDE SEQUENCE [LARGE SCALE GENOMIC DNA]</scope>
    <source>
        <strain evidence="2">ATCC 52814</strain>
    </source>
</reference>
<dbReference type="EMBL" id="KV922040">
    <property type="protein sequence ID" value="ORE02622.1"/>
    <property type="molecule type" value="Genomic_DNA"/>
</dbReference>
<name>A0A1X0QS75_RHIZD</name>
<dbReference type="AlphaFoldDB" id="A0A1X0QS75"/>
<organism evidence="2">
    <name type="scientific">Rhizopus microsporus var. microsporus</name>
    <dbReference type="NCBI Taxonomy" id="86635"/>
    <lineage>
        <taxon>Eukaryota</taxon>
        <taxon>Fungi</taxon>
        <taxon>Fungi incertae sedis</taxon>
        <taxon>Mucoromycota</taxon>
        <taxon>Mucoromycotina</taxon>
        <taxon>Mucoromycetes</taxon>
        <taxon>Mucorales</taxon>
        <taxon>Mucorineae</taxon>
        <taxon>Rhizopodaceae</taxon>
        <taxon>Rhizopus</taxon>
    </lineage>
</organism>
<gene>
    <name evidence="2" type="ORF">BCV72DRAFT_45928</name>
</gene>
<evidence type="ECO:0000256" key="1">
    <source>
        <dbReference type="SAM" id="MobiDB-lite"/>
    </source>
</evidence>
<feature type="compositionally biased region" description="Low complexity" evidence="1">
    <location>
        <begin position="14"/>
        <end position="25"/>
    </location>
</feature>